<dbReference type="AlphaFoldDB" id="A0A383CXF0"/>
<accession>A0A383CXF0</accession>
<name>A0A383CXF0_9ZZZZ</name>
<organism evidence="1">
    <name type="scientific">marine metagenome</name>
    <dbReference type="NCBI Taxonomy" id="408172"/>
    <lineage>
        <taxon>unclassified sequences</taxon>
        <taxon>metagenomes</taxon>
        <taxon>ecological metagenomes</taxon>
    </lineage>
</organism>
<protein>
    <submittedName>
        <fullName evidence="1">Uncharacterized protein</fullName>
    </submittedName>
</protein>
<gene>
    <name evidence="1" type="ORF">METZ01_LOCUS489861</name>
</gene>
<dbReference type="EMBL" id="UINC01212604">
    <property type="protein sequence ID" value="SVE37007.1"/>
    <property type="molecule type" value="Genomic_DNA"/>
</dbReference>
<proteinExistence type="predicted"/>
<evidence type="ECO:0000313" key="1">
    <source>
        <dbReference type="EMBL" id="SVE37007.1"/>
    </source>
</evidence>
<feature type="non-terminal residue" evidence="1">
    <location>
        <position position="61"/>
    </location>
</feature>
<sequence length="61" mass="7335">MHHHQLHYHHYSLLRFHYLQGKHQLLLIDNIVLLGLLKVRLPHGLAPVLLVHYQFQELNNN</sequence>
<reference evidence="1" key="1">
    <citation type="submission" date="2018-05" db="EMBL/GenBank/DDBJ databases">
        <authorList>
            <person name="Lanie J.A."/>
            <person name="Ng W.-L."/>
            <person name="Kazmierczak K.M."/>
            <person name="Andrzejewski T.M."/>
            <person name="Davidsen T.M."/>
            <person name="Wayne K.J."/>
            <person name="Tettelin H."/>
            <person name="Glass J.I."/>
            <person name="Rusch D."/>
            <person name="Podicherti R."/>
            <person name="Tsui H.-C.T."/>
            <person name="Winkler M.E."/>
        </authorList>
    </citation>
    <scope>NUCLEOTIDE SEQUENCE</scope>
</reference>